<feature type="transmembrane region" description="Helical" evidence="2">
    <location>
        <begin position="1551"/>
        <end position="1584"/>
    </location>
</feature>
<dbReference type="Pfam" id="PF26579">
    <property type="entry name" value="Ig_CFAP47"/>
    <property type="match status" value="1"/>
</dbReference>
<feature type="region of interest" description="Disordered" evidence="1">
    <location>
        <begin position="849"/>
        <end position="880"/>
    </location>
</feature>
<dbReference type="Gene3D" id="1.10.418.10">
    <property type="entry name" value="Calponin-like domain"/>
    <property type="match status" value="1"/>
</dbReference>
<reference evidence="4 5" key="1">
    <citation type="submission" date="2024-02" db="EMBL/GenBank/DDBJ databases">
        <authorList>
            <person name="Chen Y."/>
            <person name="Shah S."/>
            <person name="Dougan E. K."/>
            <person name="Thang M."/>
            <person name="Chan C."/>
        </authorList>
    </citation>
    <scope>NUCLEOTIDE SEQUENCE [LARGE SCALE GENOMIC DNA]</scope>
</reference>
<dbReference type="PANTHER" id="PTHR45912">
    <property type="entry name" value="CILIA- AND FLAGELLA-ASSOCIATED PROTEIN 47"/>
    <property type="match status" value="1"/>
</dbReference>
<gene>
    <name evidence="4" type="ORF">CCMP2556_LOCUS50609</name>
</gene>
<feature type="domain" description="Calponin-homology (CH)" evidence="3">
    <location>
        <begin position="2264"/>
        <end position="2371"/>
    </location>
</feature>
<organism evidence="4 5">
    <name type="scientific">Durusdinium trenchii</name>
    <dbReference type="NCBI Taxonomy" id="1381693"/>
    <lineage>
        <taxon>Eukaryota</taxon>
        <taxon>Sar</taxon>
        <taxon>Alveolata</taxon>
        <taxon>Dinophyceae</taxon>
        <taxon>Suessiales</taxon>
        <taxon>Symbiodiniaceae</taxon>
        <taxon>Durusdinium</taxon>
    </lineage>
</organism>
<dbReference type="InterPro" id="IPR036872">
    <property type="entry name" value="CH_dom_sf"/>
</dbReference>
<comment type="caution">
    <text evidence="4">The sequence shown here is derived from an EMBL/GenBank/DDBJ whole genome shotgun (WGS) entry which is preliminary data.</text>
</comment>
<protein>
    <recommendedName>
        <fullName evidence="3">Calponin-homology (CH) domain-containing protein</fullName>
    </recommendedName>
</protein>
<evidence type="ECO:0000256" key="1">
    <source>
        <dbReference type="SAM" id="MobiDB-lite"/>
    </source>
</evidence>
<feature type="region of interest" description="Disordered" evidence="1">
    <location>
        <begin position="905"/>
        <end position="997"/>
    </location>
</feature>
<dbReference type="InterPro" id="IPR058952">
    <property type="entry name" value="Ig_CFAP47"/>
</dbReference>
<dbReference type="SUPFAM" id="SSF47576">
    <property type="entry name" value="Calponin-homology domain, CH-domain"/>
    <property type="match status" value="1"/>
</dbReference>
<keyword evidence="2" id="KW-1133">Transmembrane helix</keyword>
<feature type="compositionally biased region" description="Basic and acidic residues" evidence="1">
    <location>
        <begin position="1640"/>
        <end position="1660"/>
    </location>
</feature>
<keyword evidence="2" id="KW-0812">Transmembrane</keyword>
<feature type="region of interest" description="Disordered" evidence="1">
    <location>
        <begin position="2095"/>
        <end position="2120"/>
    </location>
</feature>
<feature type="transmembrane region" description="Helical" evidence="2">
    <location>
        <begin position="41"/>
        <end position="61"/>
    </location>
</feature>
<sequence>MTGPVNALRCRICGPYATPDAAARYRRSCQKLGTNYMYLNMIYRIWGDRLVVASWLLNLLLNAGMTWESMNPMEQAISFGVTYFLATRPTALSQLRGFFLMLAFDSLYHVRAWIMLMLNIIQLLFSMMCILYGTSFGLPLVVRLGVVTDGVFLLLGYLSFPRVVATGIQSVASVMELALHNADDYPIEWKIQTDSLGKFKGVFTVDPQSGILHPAQDCLVRAAFLPSEPIEYKANVNVYISPPRSTAVDAGKSLDPSLALNADESKPYLALRMKGQGTVPKLTFDRREIVLPIVPLGIRSRCLFYIVNEGYESLDVQYRLPNDQIRIPLTINFPEGQQIGITKPKIPVEIFFQSNKPISFCAKIEFLDNESGSYVLPVSGTTENCILTCHHYLHNNTDFYTLEGEPVMLQEKEDNSGNEQGAAPSIKTGSVSHNSMAGYGNQEGRLDEWIDASASASWPRLSLSSGSTCTQGLRDLHLLLLGSASIGFRPLHCASRRICMSAQAALHILIEAVQASARALRGLADNLERAAAAAERGPAAGSDRVTEVSTDTIDWDLVTEALEAERDQRTGASGTNFSSYHDVEKSIPPLPDHCVDLCGRLGGTIEDVKSRATRAWIAGCWAKATLEGKIPKPRPTPKIALQATTYIILKGPGVQRPTRVSSAAEYFKLLPRFENSVSRAVEMATGGPIQFLDQGVLQTYVMGLDLTAWDGEWTESFAIPVLSRQSGVLIAVPEGAFSPEVLQAGAFAAMDDLVGPSTRVTLPAVFEELDGTETPHTEEIPVVLIDFHKNILESIRGFDPVTEGPGIRCFSPPHMEILPESNSLLLAAYAYVEGGTEGRTQFYSAEETHFPPLPVTPAPKTSSRQPKAKASPGGASTPKRVTTATLAEQLAEISKVLPAMSSQLEAMTQRQDRVERLMSSAPQASSKEPPAHKQDFPLVGKGSPRPSALKFVSRVGSPPRSRPLADASPAPRKTVEFTNVDEPLALPSDPDYPGGEQSVPVLPQPEALSAALFQQSQALTTLVAHLAGQDGMEFGSTGTSSALSLKGSLKRDKPSEPVPQEISALGGRALFSKYMERSGGYSGQRDLGLTMWLLSQMADAFLNEDAAGAQELLALTMVTLEQVAQDSGKWEVGWILSLQEDPPPGVFQARPITTNPRLRAFAPLCPPEWATTALSYVKEVDLINSRRQEALPGKKNLPGKEQDDQVRLESPFAALFYLRTARLCLDRCLRSGGSPDIVQNLLCDVLADYLLHHKTAPMQFFKSLVPVAGTSGGLTNPPGKKAYADAGLEGSPLKDLVDEEKGKIIGAEVDSSSLTRSLGLVLVAAPVRKRLALAYISLELAAKDTTSDALHACLIGGWVSAAMYRRPFMSILQKAYKIQMSEVDQERFHFLDICKWSKPSAVYTDELAAALGQSFDKALTKKIRRTQFVEPKLKGLESPLCNDVLLSAKWKVDKATCAELLQFSKVSNLARTGANWVRLVLLLLQNLPLWSLSKDSWRFAHVNYKHYPFSTQKADFSRKEFDSARGYPGEGPTAGGSRVQLIRCLASVLPFGFPALVGLLGAFAALVGIFGAYISLAAFGLTSALPRKAVPVHVRSRFRPRSSSLTLFRQAKLQALFLAILFLEHPGLVAGAPRHGLKLQPRDAADRARQETRDQLELPDGRPVLGQTQRQRDKLMGAFEEWLRSQGILLDEILMVGAPDVEALNILLERYGRELYRAGRPYGHYSETVNAVSAKRPRVRRLLQPAWDLAYSWLRQEPPVHHLALPWQAMLSFLTTSLCWGWCRVAGIIALSWGGITRIGESVNAFRRDLVLPSDVNYTIDYVLLQIAEPKTRFRCARRQMAKVDQPQLVRIIVTAFENLRPDQRLWPASGSTIRSRFQRLVQANSLDHLRTKKGLDLGSLRAGGASWLLMTSDNPDMTRRRGRWINAKVMEVYVQEAWAVQFLPQLPKSIKEGIMEGAGLFPWALELAEIWKRAAVPESAWPILYQKAARDLEQQEMGRQHLEKEEAGDGGAAFAQCGRVHPSKDAEEKKCDQLDELTFNSECPVRRSSFSRKAAHPSNILKNQLDHFPQDLVNSNGRHLYEMIEFLSGKSVPNKAAAPPPQRMDNTGSSFRGNDRGAKQKSREMQKILQLMQQYEVLLNFLKQHGALLSSVRPEHFLSHEYYLQYQQSLNVGITRRQVDKIFFPKSMEAWLTSLLQTVKIFLLNRVTHKAFKTLPGMSAEVDQPVGAPVGVDDMDLEVEKKNSPELQGALDQKFLADSNVYSISECILLRWLNFHFARANRDRYSPRKVCCFDSDLEDSIVLAVVIQSHAVQNMRPQCSNLDHHEENAMHILAALSEIGLQFPIQVSDIASPQAKDMLLFVMFLFQNLPHYVPKTTIIFSTMLGVNMTKNIELTNPSKKAISYGVQLVGSGHNSGSDFAIKDEIVKLEPRQTVSFPVEFHSRFSRIVDEKIIFTSRREGNVNAAAMVFKLRSRCTGRKPRKTIQVSAVLYEVGTVDVELENPFNEDAEFSVALRESTCCDAEKHPLYWGDHTLPSMLSTLLGVMRGTPSNVLSIAGKEWRKKNARVASKRSEGMEAFYLSVTRCRVKAGGTGKITVSFLPFEAPAHFTALLGVFDSKAGEYYYELFGTSSPPLPLENYKMQVKAEASGTKDIILPLRNMQVERARSWLESRGAGPRPLPPDYIVYDVKVSSPYYTAPKQVVVHNGQAVNREVAPLEKSLNGSGEDLYLSQLRVEQVPDEVTGGPSPFYLMKYYAWTRQYQGDRRSSAVAKAIGLPQQVAKLVVEFWPKEPGVYPCTVTLTSDIDIRIYQFEGTGTAPNTHCSLTFTTQARKAITQEIPIVNPTDREWAIKPTFSQIGHEFDGPREFIAKKKGATGQATVTTYPLTFKPDWVCDVKAQLVLYNVGTNETYELRAKTAYDLHGVAEEPLAEEHVVVKCEAREKTSHVFQVKNHSNLTAAFEVESDLVHISGPSSIQVDGRGTGDYELTFQPLQAGQVTGCIIFRDTHTGHFTWYTVELMTLPPKPQQHLTLTCVVRQAVAVDIQLVNPLDDVVVFEVALTGDGLLGEAEFVLAPKETATYELVFSPLLPARSKGTAVFFNEIVGEFWYDLSLLAEAAPAEEIAPLECELGRTAQTVVHIDNPTGQEVVLKHRSTNKINFKVLNNRVVLPPLESTDITIEYSPSSLGVTEEAQIVFEHPLVGQWVYKAQGLGLPPLEARHVTVAAQVNRTVSSTIQFKNPFLETITIFIVLESKSEKGVFNLLSKKAKVQIGPLATTQIPFSFCPPTMTQHTAEIALSVMKPNLSWSYRIQGVAEAPADPTLHTFMVQAREALQTTYALTLIGLDTTPGDTHGDQLSCQLEVPPQHQAMVSKCFDISLDSDATAARASSQASRTRGKSDGQVFLKVNFSPLRPFIALCNLVITRASGGRWRFDLKLEATEPEVDDVISIQSPLNKPASESWLKQLKPSKQCEGEAALEVAAAAATDLSTYWSNSVRPYALRGSPFLRRPVFASLWRLTLRLKPRESSQGTQDTRVSARLKASQARRFLEIQLSGDAQHLLLSGSAWCTATNPEPKFSQVVVPPVPLAPEEMEAAVRRFKAMERRPRLSVVKAEAAESAAKGVVASLSLTLDSEDGTADELAGLYGRKTPAAKTPLDANACGDLGPVLSKALRLAVQNAGMNLAFCSIEVEMSAVPVGAEIELLARAEKAGEAEVVLVTGWLAGKDVLRFRAEFKQPPESCMSTAALKKINILSLDDASIELRVLEPAGTNGTTFVVTYKPTEYGKPVQGKLIIQTEATQIKSEDVFWSYLVKGTHPKYTAPVVEKPKVATRLTKEMEMQLAKASQSRRKNFIKETWKRTFFAT</sequence>
<feature type="transmembrane region" description="Helical" evidence="2">
    <location>
        <begin position="81"/>
        <end position="104"/>
    </location>
</feature>
<name>A0ABP0S8G3_9DINO</name>
<keyword evidence="5" id="KW-1185">Reference proteome</keyword>
<proteinExistence type="predicted"/>
<evidence type="ECO:0000313" key="5">
    <source>
        <dbReference type="Proteomes" id="UP001642484"/>
    </source>
</evidence>
<dbReference type="Pfam" id="PF24529">
    <property type="entry name" value="CFAP47"/>
    <property type="match status" value="1"/>
</dbReference>
<accession>A0ABP0S8G3</accession>
<dbReference type="CDD" id="cd21218">
    <property type="entry name" value="CH_PLS_FIM_rpt2"/>
    <property type="match status" value="1"/>
</dbReference>
<evidence type="ECO:0000259" key="3">
    <source>
        <dbReference type="PROSITE" id="PS50021"/>
    </source>
</evidence>
<dbReference type="InterPro" id="IPR013783">
    <property type="entry name" value="Ig-like_fold"/>
</dbReference>
<feature type="region of interest" description="Disordered" evidence="1">
    <location>
        <begin position="1640"/>
        <end position="1663"/>
    </location>
</feature>
<dbReference type="PROSITE" id="PS50021">
    <property type="entry name" value="CH"/>
    <property type="match status" value="1"/>
</dbReference>
<evidence type="ECO:0000256" key="2">
    <source>
        <dbReference type="SAM" id="Phobius"/>
    </source>
</evidence>
<feature type="transmembrane region" description="Helical" evidence="2">
    <location>
        <begin position="110"/>
        <end position="133"/>
    </location>
</feature>
<dbReference type="InterPro" id="IPR001715">
    <property type="entry name" value="CH_dom"/>
</dbReference>
<dbReference type="Gene3D" id="2.60.40.10">
    <property type="entry name" value="Immunoglobulins"/>
    <property type="match status" value="1"/>
</dbReference>
<dbReference type="Proteomes" id="UP001642484">
    <property type="component" value="Unassembled WGS sequence"/>
</dbReference>
<dbReference type="PANTHER" id="PTHR45912:SF3">
    <property type="entry name" value="CILIA- AND FLAGELLA-ASSOCIATED PROTEIN 47"/>
    <property type="match status" value="1"/>
</dbReference>
<dbReference type="InterPro" id="IPR056343">
    <property type="entry name" value="CFAP47_dom"/>
</dbReference>
<keyword evidence="2" id="KW-0472">Membrane</keyword>
<dbReference type="EMBL" id="CAXAMN010027139">
    <property type="protein sequence ID" value="CAK9108658.1"/>
    <property type="molecule type" value="Genomic_DNA"/>
</dbReference>
<evidence type="ECO:0000313" key="4">
    <source>
        <dbReference type="EMBL" id="CAK9108658.1"/>
    </source>
</evidence>